<dbReference type="InterPro" id="IPR014322">
    <property type="entry name" value="RNA_pol_sigma-B/F/G"/>
</dbReference>
<dbReference type="EMBL" id="JBEPCV010000024">
    <property type="protein sequence ID" value="MER6906681.1"/>
    <property type="molecule type" value="Genomic_DNA"/>
</dbReference>
<keyword evidence="2" id="KW-0731">Sigma factor</keyword>
<gene>
    <name evidence="7" type="ORF">ABT322_23665</name>
</gene>
<dbReference type="InterPro" id="IPR007624">
    <property type="entry name" value="RNA_pol_sigma70_r3"/>
</dbReference>
<name>A0ABV1VJL3_9ACTN</name>
<evidence type="ECO:0000313" key="8">
    <source>
        <dbReference type="Proteomes" id="UP001490330"/>
    </source>
</evidence>
<dbReference type="PRINTS" id="PR00046">
    <property type="entry name" value="SIGMA70FCT"/>
</dbReference>
<dbReference type="PANTHER" id="PTHR30385">
    <property type="entry name" value="SIGMA FACTOR F FLAGELLAR"/>
    <property type="match status" value="1"/>
</dbReference>
<evidence type="ECO:0000313" key="7">
    <source>
        <dbReference type="EMBL" id="MER6906681.1"/>
    </source>
</evidence>
<evidence type="ECO:0000256" key="1">
    <source>
        <dbReference type="ARBA" id="ARBA00023015"/>
    </source>
</evidence>
<keyword evidence="3" id="KW-0238">DNA-binding</keyword>
<evidence type="ECO:0000256" key="5">
    <source>
        <dbReference type="SAM" id="MobiDB-lite"/>
    </source>
</evidence>
<feature type="domain" description="RNA polymerase sigma-70" evidence="6">
    <location>
        <begin position="101"/>
        <end position="114"/>
    </location>
</feature>
<dbReference type="InterPro" id="IPR013325">
    <property type="entry name" value="RNA_pol_sigma_r2"/>
</dbReference>
<dbReference type="InterPro" id="IPR036388">
    <property type="entry name" value="WH-like_DNA-bd_sf"/>
</dbReference>
<accession>A0ABV1VJL3</accession>
<evidence type="ECO:0000259" key="6">
    <source>
        <dbReference type="PROSITE" id="PS00715"/>
    </source>
</evidence>
<dbReference type="RefSeq" id="WP_350718622.1">
    <property type="nucleotide sequence ID" value="NZ_JBEPCO010000011.1"/>
</dbReference>
<dbReference type="SUPFAM" id="SSF88946">
    <property type="entry name" value="Sigma2 domain of RNA polymerase sigma factors"/>
    <property type="match status" value="1"/>
</dbReference>
<keyword evidence="1" id="KW-0805">Transcription regulation</keyword>
<dbReference type="InterPro" id="IPR000943">
    <property type="entry name" value="RNA_pol_sigma70"/>
</dbReference>
<dbReference type="Gene3D" id="1.20.120.1810">
    <property type="match status" value="1"/>
</dbReference>
<evidence type="ECO:0000256" key="4">
    <source>
        <dbReference type="ARBA" id="ARBA00023163"/>
    </source>
</evidence>
<proteinExistence type="predicted"/>
<feature type="region of interest" description="Disordered" evidence="5">
    <location>
        <begin position="1"/>
        <end position="40"/>
    </location>
</feature>
<dbReference type="PANTHER" id="PTHR30385:SF4">
    <property type="entry name" value="RNA POLYMERASE SIGMA-E FACTOR"/>
    <property type="match status" value="1"/>
</dbReference>
<organism evidence="7 8">
    <name type="scientific">Streptomyces flaveolus</name>
    <dbReference type="NCBI Taxonomy" id="67297"/>
    <lineage>
        <taxon>Bacteria</taxon>
        <taxon>Bacillati</taxon>
        <taxon>Actinomycetota</taxon>
        <taxon>Actinomycetes</taxon>
        <taxon>Kitasatosporales</taxon>
        <taxon>Streptomycetaceae</taxon>
        <taxon>Streptomyces</taxon>
    </lineage>
</organism>
<dbReference type="InterPro" id="IPR007627">
    <property type="entry name" value="RNA_pol_sigma70_r2"/>
</dbReference>
<protein>
    <submittedName>
        <fullName evidence="7">SigB/SigF/SigG family RNA polymerase sigma factor</fullName>
    </submittedName>
</protein>
<dbReference type="Pfam" id="PF04542">
    <property type="entry name" value="Sigma70_r2"/>
    <property type="match status" value="1"/>
</dbReference>
<dbReference type="PROSITE" id="PS00715">
    <property type="entry name" value="SIGMA70_1"/>
    <property type="match status" value="1"/>
</dbReference>
<dbReference type="NCBIfam" id="TIGR02937">
    <property type="entry name" value="sigma70-ECF"/>
    <property type="match status" value="1"/>
</dbReference>
<dbReference type="Proteomes" id="UP001490330">
    <property type="component" value="Unassembled WGS sequence"/>
</dbReference>
<dbReference type="InterPro" id="IPR014284">
    <property type="entry name" value="RNA_pol_sigma-70_dom"/>
</dbReference>
<dbReference type="NCBIfam" id="TIGR02980">
    <property type="entry name" value="SigBFG"/>
    <property type="match status" value="1"/>
</dbReference>
<feature type="compositionally biased region" description="Polar residues" evidence="5">
    <location>
        <begin position="1"/>
        <end position="16"/>
    </location>
</feature>
<keyword evidence="4" id="KW-0804">Transcription</keyword>
<keyword evidence="8" id="KW-1185">Reference proteome</keyword>
<reference evidence="7 8" key="1">
    <citation type="submission" date="2024-06" db="EMBL/GenBank/DDBJ databases">
        <title>The Natural Products Discovery Center: Release of the First 8490 Sequenced Strains for Exploring Actinobacteria Biosynthetic Diversity.</title>
        <authorList>
            <person name="Kalkreuter E."/>
            <person name="Kautsar S.A."/>
            <person name="Yang D."/>
            <person name="Bader C.D."/>
            <person name="Teijaro C.N."/>
            <person name="Fluegel L."/>
            <person name="Davis C.M."/>
            <person name="Simpson J.R."/>
            <person name="Lauterbach L."/>
            <person name="Steele A.D."/>
            <person name="Gui C."/>
            <person name="Meng S."/>
            <person name="Li G."/>
            <person name="Viehrig K."/>
            <person name="Ye F."/>
            <person name="Su P."/>
            <person name="Kiefer A.F."/>
            <person name="Nichols A."/>
            <person name="Cepeda A.J."/>
            <person name="Yan W."/>
            <person name="Fan B."/>
            <person name="Jiang Y."/>
            <person name="Adhikari A."/>
            <person name="Zheng C.-J."/>
            <person name="Schuster L."/>
            <person name="Cowan T.M."/>
            <person name="Smanski M.J."/>
            <person name="Chevrette M.G."/>
            <person name="De Carvalho L.P.S."/>
            <person name="Shen B."/>
        </authorList>
    </citation>
    <scope>NUCLEOTIDE SEQUENCE [LARGE SCALE GENOMIC DNA]</scope>
    <source>
        <strain evidence="7 8">NPDC000632</strain>
    </source>
</reference>
<dbReference type="Pfam" id="PF04539">
    <property type="entry name" value="Sigma70_r3"/>
    <property type="match status" value="1"/>
</dbReference>
<evidence type="ECO:0000256" key="3">
    <source>
        <dbReference type="ARBA" id="ARBA00023125"/>
    </source>
</evidence>
<dbReference type="InterPro" id="IPR013324">
    <property type="entry name" value="RNA_pol_sigma_r3/r4-like"/>
</dbReference>
<sequence>MTRPTQNRSHSLSLNRHSGAATAAPSPETARPDSVPHLGDVTGVAPADARALSTSLFARLDALEEGTFAYAYVRNTLVELNLTLVRYAARRLRTRDESLEDVLQVGTIGLIKAIDRFDPTRGIEFSAFALPTIMGEIKRFFRDSTWAVHVPRRLQERSSTLQSASAALEQDLGRPPTVAELAEHVGLEAEDVIEGLAAANSYSAASLDAAADDDEATDALAVRIGIDDEDLERVEDLVALEPLIAALPERDRKMLALRFVQELTQAEIGAALGISQMHVSRLLARTLARLRAGLISQR</sequence>
<dbReference type="InterPro" id="IPR007630">
    <property type="entry name" value="RNA_pol_sigma70_r4"/>
</dbReference>
<dbReference type="SUPFAM" id="SSF88659">
    <property type="entry name" value="Sigma3 and sigma4 domains of RNA polymerase sigma factors"/>
    <property type="match status" value="2"/>
</dbReference>
<evidence type="ECO:0000256" key="2">
    <source>
        <dbReference type="ARBA" id="ARBA00023082"/>
    </source>
</evidence>
<dbReference type="Gene3D" id="1.10.10.10">
    <property type="entry name" value="Winged helix-like DNA-binding domain superfamily/Winged helix DNA-binding domain"/>
    <property type="match status" value="2"/>
</dbReference>
<comment type="caution">
    <text evidence="7">The sequence shown here is derived from an EMBL/GenBank/DDBJ whole genome shotgun (WGS) entry which is preliminary data.</text>
</comment>
<dbReference type="CDD" id="cd06171">
    <property type="entry name" value="Sigma70_r4"/>
    <property type="match status" value="1"/>
</dbReference>
<dbReference type="Pfam" id="PF04545">
    <property type="entry name" value="Sigma70_r4"/>
    <property type="match status" value="1"/>
</dbReference>